<sequence>MGAREIEVGEFERGVDEDIGFPKPICVGKIDGIHIHRELEDWAEKRNDAHHELPKEPTSRSSGVLNSQRNSVPYHQNISKTKDDIEVFENEDEADVVKTRELCEWWMNATSIWF</sequence>
<gene>
    <name evidence="2" type="ORF">PIB30_039481</name>
</gene>
<evidence type="ECO:0000313" key="2">
    <source>
        <dbReference type="EMBL" id="MED6195608.1"/>
    </source>
</evidence>
<feature type="compositionally biased region" description="Basic and acidic residues" evidence="1">
    <location>
        <begin position="46"/>
        <end position="58"/>
    </location>
</feature>
<feature type="region of interest" description="Disordered" evidence="1">
    <location>
        <begin position="46"/>
        <end position="76"/>
    </location>
</feature>
<evidence type="ECO:0000313" key="3">
    <source>
        <dbReference type="Proteomes" id="UP001341840"/>
    </source>
</evidence>
<organism evidence="2 3">
    <name type="scientific">Stylosanthes scabra</name>
    <dbReference type="NCBI Taxonomy" id="79078"/>
    <lineage>
        <taxon>Eukaryota</taxon>
        <taxon>Viridiplantae</taxon>
        <taxon>Streptophyta</taxon>
        <taxon>Embryophyta</taxon>
        <taxon>Tracheophyta</taxon>
        <taxon>Spermatophyta</taxon>
        <taxon>Magnoliopsida</taxon>
        <taxon>eudicotyledons</taxon>
        <taxon>Gunneridae</taxon>
        <taxon>Pentapetalae</taxon>
        <taxon>rosids</taxon>
        <taxon>fabids</taxon>
        <taxon>Fabales</taxon>
        <taxon>Fabaceae</taxon>
        <taxon>Papilionoideae</taxon>
        <taxon>50 kb inversion clade</taxon>
        <taxon>dalbergioids sensu lato</taxon>
        <taxon>Dalbergieae</taxon>
        <taxon>Pterocarpus clade</taxon>
        <taxon>Stylosanthes</taxon>
    </lineage>
</organism>
<accession>A0ABU6XG41</accession>
<protein>
    <submittedName>
        <fullName evidence="2">Uncharacterized protein</fullName>
    </submittedName>
</protein>
<dbReference type="EMBL" id="JASCZI010211657">
    <property type="protein sequence ID" value="MED6195608.1"/>
    <property type="molecule type" value="Genomic_DNA"/>
</dbReference>
<proteinExistence type="predicted"/>
<keyword evidence="3" id="KW-1185">Reference proteome</keyword>
<feature type="compositionally biased region" description="Polar residues" evidence="1">
    <location>
        <begin position="59"/>
        <end position="76"/>
    </location>
</feature>
<comment type="caution">
    <text evidence="2">The sequence shown here is derived from an EMBL/GenBank/DDBJ whole genome shotgun (WGS) entry which is preliminary data.</text>
</comment>
<dbReference type="Proteomes" id="UP001341840">
    <property type="component" value="Unassembled WGS sequence"/>
</dbReference>
<evidence type="ECO:0000256" key="1">
    <source>
        <dbReference type="SAM" id="MobiDB-lite"/>
    </source>
</evidence>
<name>A0ABU6XG41_9FABA</name>
<reference evidence="2 3" key="1">
    <citation type="journal article" date="2023" name="Plants (Basel)">
        <title>Bridging the Gap: Combining Genomics and Transcriptomics Approaches to Understand Stylosanthes scabra, an Orphan Legume from the Brazilian Caatinga.</title>
        <authorList>
            <person name="Ferreira-Neto J.R.C."/>
            <person name="da Silva M.D."/>
            <person name="Binneck E."/>
            <person name="de Melo N.F."/>
            <person name="da Silva R.H."/>
            <person name="de Melo A.L.T.M."/>
            <person name="Pandolfi V."/>
            <person name="Bustamante F.O."/>
            <person name="Brasileiro-Vidal A.C."/>
            <person name="Benko-Iseppon A.M."/>
        </authorList>
    </citation>
    <scope>NUCLEOTIDE SEQUENCE [LARGE SCALE GENOMIC DNA]</scope>
    <source>
        <tissue evidence="2">Leaves</tissue>
    </source>
</reference>